<evidence type="ECO:0000313" key="1">
    <source>
        <dbReference type="EMBL" id="MBN7800127.1"/>
    </source>
</evidence>
<reference evidence="1 2" key="1">
    <citation type="submission" date="2021-03" db="EMBL/GenBank/DDBJ databases">
        <title>novel species isolated from a fishpond in China.</title>
        <authorList>
            <person name="Lu H."/>
            <person name="Cai Z."/>
        </authorList>
    </citation>
    <scope>NUCLEOTIDE SEQUENCE [LARGE SCALE GENOMIC DNA]</scope>
    <source>
        <strain evidence="1 2">JCM 31546</strain>
    </source>
</reference>
<sequence length="145" mass="16242">MYFHTDNKKKIPTYLKQFGCRDSEVTDEDVFFVTQYVSKIDRFAIGGTLVSEEGLECLKKLSAVEYLDLRGVPLTDGNLDCILHLENLEYLDIISTGVSADGISIILESFPKLDTLLARVGSQEFGLIEKWQAQYPSADLIIDIG</sequence>
<comment type="caution">
    <text evidence="1">The sequence shown here is derived from an EMBL/GenBank/DDBJ whole genome shotgun (WGS) entry which is preliminary data.</text>
</comment>
<name>A0ABS3BLE3_9BACT</name>
<evidence type="ECO:0000313" key="2">
    <source>
        <dbReference type="Proteomes" id="UP000664698"/>
    </source>
</evidence>
<keyword evidence="2" id="KW-1185">Reference proteome</keyword>
<dbReference type="Proteomes" id="UP000664698">
    <property type="component" value="Unassembled WGS sequence"/>
</dbReference>
<protein>
    <submittedName>
        <fullName evidence="1">Uncharacterized protein</fullName>
    </submittedName>
</protein>
<gene>
    <name evidence="1" type="ORF">J0A67_04600</name>
</gene>
<dbReference type="InterPro" id="IPR032675">
    <property type="entry name" value="LRR_dom_sf"/>
</dbReference>
<dbReference type="RefSeq" id="WP_206568086.1">
    <property type="nucleotide sequence ID" value="NZ_JAFKCW010000001.1"/>
</dbReference>
<dbReference type="Gene3D" id="3.80.10.10">
    <property type="entry name" value="Ribonuclease Inhibitor"/>
    <property type="match status" value="1"/>
</dbReference>
<proteinExistence type="predicted"/>
<accession>A0ABS3BLE3</accession>
<organism evidence="1 2">
    <name type="scientific">Algoriphagus aestuariicola</name>
    <dbReference type="NCBI Taxonomy" id="1852016"/>
    <lineage>
        <taxon>Bacteria</taxon>
        <taxon>Pseudomonadati</taxon>
        <taxon>Bacteroidota</taxon>
        <taxon>Cytophagia</taxon>
        <taxon>Cytophagales</taxon>
        <taxon>Cyclobacteriaceae</taxon>
        <taxon>Algoriphagus</taxon>
    </lineage>
</organism>
<dbReference type="EMBL" id="JAFKCW010000001">
    <property type="protein sequence ID" value="MBN7800127.1"/>
    <property type="molecule type" value="Genomic_DNA"/>
</dbReference>
<dbReference type="SUPFAM" id="SSF52047">
    <property type="entry name" value="RNI-like"/>
    <property type="match status" value="1"/>
</dbReference>